<dbReference type="Pfam" id="PF19991">
    <property type="entry name" value="HMA_2"/>
    <property type="match status" value="1"/>
</dbReference>
<organism evidence="1 2">
    <name type="scientific">Tepidibacter hydrothermalis</name>
    <dbReference type="NCBI Taxonomy" id="3036126"/>
    <lineage>
        <taxon>Bacteria</taxon>
        <taxon>Bacillati</taxon>
        <taxon>Bacillota</taxon>
        <taxon>Clostridia</taxon>
        <taxon>Peptostreptococcales</taxon>
        <taxon>Peptostreptococcaceae</taxon>
        <taxon>Tepidibacter</taxon>
    </lineage>
</organism>
<dbReference type="EMBL" id="CP120733">
    <property type="protein sequence ID" value="WFD09927.1"/>
    <property type="molecule type" value="Genomic_DNA"/>
</dbReference>
<accession>A0ABY8EEL4</accession>
<dbReference type="RefSeq" id="WP_277731904.1">
    <property type="nucleotide sequence ID" value="NZ_CP120733.1"/>
</dbReference>
<keyword evidence="2" id="KW-1185">Reference proteome</keyword>
<gene>
    <name evidence="1" type="ORF">P4S50_16340</name>
</gene>
<protein>
    <recommendedName>
        <fullName evidence="3">Cation transporter</fullName>
    </recommendedName>
</protein>
<evidence type="ECO:0000313" key="2">
    <source>
        <dbReference type="Proteomes" id="UP001222800"/>
    </source>
</evidence>
<evidence type="ECO:0008006" key="3">
    <source>
        <dbReference type="Google" id="ProtNLM"/>
    </source>
</evidence>
<proteinExistence type="predicted"/>
<dbReference type="Proteomes" id="UP001222800">
    <property type="component" value="Chromosome"/>
</dbReference>
<sequence length="126" mass="14785">MFDIVSFAAIHLKKFKVIHKLPGRLRIKVPNMNKATKDAISYEKYLTEAINILPGIKEVTYNYISGNILLTYDIKVTCEKQVLSWLDKIWEISIKNRKFIEEHAINNIDYVADNIRYQLKKEVDNI</sequence>
<name>A0ABY8EEL4_9FIRM</name>
<reference evidence="1 2" key="1">
    <citation type="submission" date="2023-03" db="EMBL/GenBank/DDBJ databases">
        <title>Complete genome sequence of Tepidibacter sp. SWIR-1, isolated from a deep-sea hydrothermal vent.</title>
        <authorList>
            <person name="Li X."/>
        </authorList>
    </citation>
    <scope>NUCLEOTIDE SEQUENCE [LARGE SCALE GENOMIC DNA]</scope>
    <source>
        <strain evidence="1 2">SWIR-1</strain>
    </source>
</reference>
<evidence type="ECO:0000313" key="1">
    <source>
        <dbReference type="EMBL" id="WFD09927.1"/>
    </source>
</evidence>